<dbReference type="GO" id="GO:0008380">
    <property type="term" value="P:RNA splicing"/>
    <property type="evidence" value="ECO:0007669"/>
    <property type="project" value="UniProtKB-KW"/>
</dbReference>
<dbReference type="EMBL" id="SSTE01008362">
    <property type="protein sequence ID" value="KAA0055935.1"/>
    <property type="molecule type" value="Genomic_DNA"/>
</dbReference>
<evidence type="ECO:0000256" key="1">
    <source>
        <dbReference type="ARBA" id="ARBA00022664"/>
    </source>
</evidence>
<evidence type="ECO:0000256" key="3">
    <source>
        <dbReference type="ARBA" id="ARBA00023187"/>
    </source>
</evidence>
<evidence type="ECO:0000259" key="6">
    <source>
        <dbReference type="PROSITE" id="PS50102"/>
    </source>
</evidence>
<keyword evidence="3" id="KW-0508">mRNA splicing</keyword>
<name>A0A5A7UQN8_CUCMM</name>
<evidence type="ECO:0000313" key="7">
    <source>
        <dbReference type="EMBL" id="KAA0055935.1"/>
    </source>
</evidence>
<evidence type="ECO:0000256" key="2">
    <source>
        <dbReference type="ARBA" id="ARBA00022728"/>
    </source>
</evidence>
<dbReference type="InterPro" id="IPR050907">
    <property type="entry name" value="SRSF"/>
</dbReference>
<feature type="domain" description="RRM" evidence="6">
    <location>
        <begin position="67"/>
        <end position="145"/>
    </location>
</feature>
<dbReference type="GO" id="GO:0005681">
    <property type="term" value="C:spliceosomal complex"/>
    <property type="evidence" value="ECO:0007669"/>
    <property type="project" value="UniProtKB-KW"/>
</dbReference>
<keyword evidence="4" id="KW-0694">RNA-binding</keyword>
<keyword evidence="1" id="KW-0507">mRNA processing</keyword>
<dbReference type="OrthoDB" id="439808at2759"/>
<evidence type="ECO:0000313" key="8">
    <source>
        <dbReference type="EMBL" id="TYK28141.1"/>
    </source>
</evidence>
<dbReference type="PANTHER" id="PTHR23147">
    <property type="entry name" value="SERINE/ARGININE RICH SPLICING FACTOR"/>
    <property type="match status" value="1"/>
</dbReference>
<comment type="caution">
    <text evidence="7">The sequence shown here is derived from an EMBL/GenBank/DDBJ whole genome shotgun (WGS) entry which is preliminary data.</text>
</comment>
<evidence type="ECO:0000256" key="5">
    <source>
        <dbReference type="SAM" id="MobiDB-lite"/>
    </source>
</evidence>
<dbReference type="AlphaFoldDB" id="A0A5A7UQN8"/>
<proteinExistence type="predicted"/>
<evidence type="ECO:0000313" key="9">
    <source>
        <dbReference type="Proteomes" id="UP000321393"/>
    </source>
</evidence>
<dbReference type="GO" id="GO:0006397">
    <property type="term" value="P:mRNA processing"/>
    <property type="evidence" value="ECO:0007669"/>
    <property type="project" value="UniProtKB-KW"/>
</dbReference>
<organism evidence="7 9">
    <name type="scientific">Cucumis melo var. makuwa</name>
    <name type="common">Oriental melon</name>
    <dbReference type="NCBI Taxonomy" id="1194695"/>
    <lineage>
        <taxon>Eukaryota</taxon>
        <taxon>Viridiplantae</taxon>
        <taxon>Streptophyta</taxon>
        <taxon>Embryophyta</taxon>
        <taxon>Tracheophyta</taxon>
        <taxon>Spermatophyta</taxon>
        <taxon>Magnoliopsida</taxon>
        <taxon>eudicotyledons</taxon>
        <taxon>Gunneridae</taxon>
        <taxon>Pentapetalae</taxon>
        <taxon>rosids</taxon>
        <taxon>fabids</taxon>
        <taxon>Cucurbitales</taxon>
        <taxon>Cucurbitaceae</taxon>
        <taxon>Benincaseae</taxon>
        <taxon>Cucumis</taxon>
    </lineage>
</organism>
<dbReference type="EMBL" id="SSTD01002353">
    <property type="protein sequence ID" value="TYK28141.1"/>
    <property type="molecule type" value="Genomic_DNA"/>
</dbReference>
<dbReference type="GO" id="GO:0003723">
    <property type="term" value="F:RNA binding"/>
    <property type="evidence" value="ECO:0007669"/>
    <property type="project" value="UniProtKB-UniRule"/>
</dbReference>
<dbReference type="SMART" id="SM00360">
    <property type="entry name" value="RRM"/>
    <property type="match status" value="1"/>
</dbReference>
<dbReference type="InterPro" id="IPR012677">
    <property type="entry name" value="Nucleotide-bd_a/b_plait_sf"/>
</dbReference>
<dbReference type="Pfam" id="PF00076">
    <property type="entry name" value="RRM_1"/>
    <property type="match status" value="1"/>
</dbReference>
<evidence type="ECO:0000256" key="4">
    <source>
        <dbReference type="PROSITE-ProRule" id="PRU00176"/>
    </source>
</evidence>
<protein>
    <submittedName>
        <fullName evidence="7">Serine/arginine-rich SC35-like splicing factor SCL30A isoform X1</fullName>
    </submittedName>
</protein>
<dbReference type="InterPro" id="IPR000504">
    <property type="entry name" value="RRM_dom"/>
</dbReference>
<dbReference type="InterPro" id="IPR035979">
    <property type="entry name" value="RBD_domain_sf"/>
</dbReference>
<accession>A0A5A7UQN8</accession>
<evidence type="ECO:0000313" key="10">
    <source>
        <dbReference type="Proteomes" id="UP000321947"/>
    </source>
</evidence>
<dbReference type="Proteomes" id="UP000321947">
    <property type="component" value="Unassembled WGS sequence"/>
</dbReference>
<dbReference type="STRING" id="1194695.A0A5A7UQN8"/>
<dbReference type="Proteomes" id="UP000321393">
    <property type="component" value="Unassembled WGS sequence"/>
</dbReference>
<reference evidence="9 10" key="1">
    <citation type="submission" date="2019-08" db="EMBL/GenBank/DDBJ databases">
        <title>Draft genome sequences of two oriental melons (Cucumis melo L. var makuwa).</title>
        <authorList>
            <person name="Kwon S.-Y."/>
        </authorList>
    </citation>
    <scope>NUCLEOTIDE SEQUENCE [LARGE SCALE GENOMIC DNA]</scope>
    <source>
        <strain evidence="10">cv. Chang Bougi</strain>
        <strain evidence="9">cv. SW 3</strain>
        <tissue evidence="7">Leaf</tissue>
    </source>
</reference>
<dbReference type="Gene3D" id="3.30.70.330">
    <property type="match status" value="1"/>
</dbReference>
<keyword evidence="2" id="KW-0747">Spliceosome</keyword>
<gene>
    <name evidence="8" type="ORF">E5676_scaffold289G00520</name>
    <name evidence="7" type="ORF">E6C27_scaffold319G00590</name>
</gene>
<feature type="region of interest" description="Disordered" evidence="5">
    <location>
        <begin position="37"/>
        <end position="62"/>
    </location>
</feature>
<dbReference type="SUPFAM" id="SSF54928">
    <property type="entry name" value="RNA-binding domain, RBD"/>
    <property type="match status" value="1"/>
</dbReference>
<sequence>MVSSSSRFMLYFALSPARFLDSGPLSLVAVQMRGRSYTPSPPRGYGRRGRSPSPRGRYVGRGRDLPTSLLVRNLSHDCRPEDLRRPFGQFGAIKDIYLPKDYYTGEPRGFGFVQYVDPADAADAKHHMDGCVLLGRELTVVFAEENRKKPSDMRARERGSLSNRTRSAQKPSALLKLLTLVIQTVGDFMIEEDLLCGILVHLDIHVPRLNGVGGILVHQLHAMQGLGLVVMIMHLHHQNKGLTQDQCPLVTDQTVERGLSHDRRAVEDRTPDLHV</sequence>
<dbReference type="PROSITE" id="PS50102">
    <property type="entry name" value="RRM"/>
    <property type="match status" value="1"/>
</dbReference>